<dbReference type="PANTHER" id="PTHR33540:SF2">
    <property type="entry name" value="TRNA THREONYLCARBAMOYLADENOSINE BIOSYNTHESIS PROTEIN TSAE"/>
    <property type="match status" value="1"/>
</dbReference>
<dbReference type="Proteomes" id="UP000018769">
    <property type="component" value="Chromosome I"/>
</dbReference>
<dbReference type="HOGENOM" id="CLU_087829_5_0_7"/>
<dbReference type="STRING" id="673862.BABL1_gene_470"/>
<keyword evidence="5" id="KW-0819">tRNA processing</keyword>
<dbReference type="GO" id="GO:0046872">
    <property type="term" value="F:metal ion binding"/>
    <property type="evidence" value="ECO:0007669"/>
    <property type="project" value="UniProtKB-KW"/>
</dbReference>
<gene>
    <name evidence="11" type="ORF">BABL1_gene_470</name>
</gene>
<evidence type="ECO:0000256" key="6">
    <source>
        <dbReference type="ARBA" id="ARBA00022723"/>
    </source>
</evidence>
<dbReference type="Pfam" id="PF02367">
    <property type="entry name" value="TsaE"/>
    <property type="match status" value="1"/>
</dbReference>
<dbReference type="EMBL" id="HG793133">
    <property type="protein sequence ID" value="CDK30548.1"/>
    <property type="molecule type" value="Genomic_DNA"/>
</dbReference>
<dbReference type="GO" id="GO:0005524">
    <property type="term" value="F:ATP binding"/>
    <property type="evidence" value="ECO:0007669"/>
    <property type="project" value="UniProtKB-KW"/>
</dbReference>
<dbReference type="GO" id="GO:0005737">
    <property type="term" value="C:cytoplasm"/>
    <property type="evidence" value="ECO:0007669"/>
    <property type="project" value="UniProtKB-SubCell"/>
</dbReference>
<dbReference type="GO" id="GO:0002949">
    <property type="term" value="P:tRNA threonylcarbamoyladenosine modification"/>
    <property type="evidence" value="ECO:0007669"/>
    <property type="project" value="InterPro"/>
</dbReference>
<dbReference type="OrthoDB" id="9815896at2"/>
<comment type="subcellular location">
    <subcellularLocation>
        <location evidence="1">Cytoplasm</location>
    </subcellularLocation>
</comment>
<keyword evidence="8" id="KW-0067">ATP-binding</keyword>
<evidence type="ECO:0000256" key="5">
    <source>
        <dbReference type="ARBA" id="ARBA00022694"/>
    </source>
</evidence>
<reference evidence="11 12" key="1">
    <citation type="journal article" date="2015" name="Biol. Direct">
        <title>Babela massiliensis, a representative of a widespread bacterial phylum with unusual adaptations to parasitism in amoebae.</title>
        <authorList>
            <person name="Pagnier I."/>
            <person name="Yutin N."/>
            <person name="Croce O."/>
            <person name="Makarova K.S."/>
            <person name="Wolf Y.I."/>
            <person name="Benamar S."/>
            <person name="Raoult D."/>
            <person name="Koonin E.V."/>
            <person name="La Scola B."/>
        </authorList>
    </citation>
    <scope>NUCLEOTIDE SEQUENCE [LARGE SCALE GENOMIC DNA]</scope>
    <source>
        <strain evidence="12">BABL1</strain>
    </source>
</reference>
<evidence type="ECO:0000313" key="12">
    <source>
        <dbReference type="Proteomes" id="UP000018769"/>
    </source>
</evidence>
<name>V6DHZ1_9BACT</name>
<accession>V6DHZ1</accession>
<dbReference type="InterPro" id="IPR027417">
    <property type="entry name" value="P-loop_NTPase"/>
</dbReference>
<evidence type="ECO:0000256" key="3">
    <source>
        <dbReference type="ARBA" id="ARBA00019010"/>
    </source>
</evidence>
<dbReference type="KEGG" id="dpb:BABL1_gene_470"/>
<keyword evidence="7" id="KW-0547">Nucleotide-binding</keyword>
<dbReference type="Gene3D" id="3.40.50.300">
    <property type="entry name" value="P-loop containing nucleotide triphosphate hydrolases"/>
    <property type="match status" value="1"/>
</dbReference>
<evidence type="ECO:0000256" key="7">
    <source>
        <dbReference type="ARBA" id="ARBA00022741"/>
    </source>
</evidence>
<keyword evidence="6" id="KW-0479">Metal-binding</keyword>
<evidence type="ECO:0000256" key="9">
    <source>
        <dbReference type="ARBA" id="ARBA00022842"/>
    </source>
</evidence>
<protein>
    <recommendedName>
        <fullName evidence="3">tRNA threonylcarbamoyladenosine biosynthesis protein TsaE</fullName>
    </recommendedName>
    <alternativeName>
        <fullName evidence="10">t(6)A37 threonylcarbamoyladenosine biosynthesis protein TsaE</fullName>
    </alternativeName>
</protein>
<keyword evidence="9" id="KW-0460">Magnesium</keyword>
<evidence type="ECO:0000256" key="10">
    <source>
        <dbReference type="ARBA" id="ARBA00032441"/>
    </source>
</evidence>
<evidence type="ECO:0000256" key="8">
    <source>
        <dbReference type="ARBA" id="ARBA00022840"/>
    </source>
</evidence>
<sequence>MKKESNIKTFIYTLKELDNVVENLYLLFDKCSIFVFSGDLGSGKTTIIKRLLKRSGINEVTVSPTFLYVVQYFNQLNQKFNHFDLYRIGNLEEFESMGFSELLYEANSWSFIEWPEIILPILNKNVCLINIEYYGENKRKLTYEIK</sequence>
<keyword evidence="12" id="KW-1185">Reference proteome</keyword>
<evidence type="ECO:0000256" key="4">
    <source>
        <dbReference type="ARBA" id="ARBA00022490"/>
    </source>
</evidence>
<dbReference type="NCBIfam" id="TIGR00150">
    <property type="entry name" value="T6A_YjeE"/>
    <property type="match status" value="1"/>
</dbReference>
<evidence type="ECO:0000256" key="2">
    <source>
        <dbReference type="ARBA" id="ARBA00007599"/>
    </source>
</evidence>
<evidence type="ECO:0000256" key="1">
    <source>
        <dbReference type="ARBA" id="ARBA00004496"/>
    </source>
</evidence>
<comment type="similarity">
    <text evidence="2">Belongs to the TsaE family.</text>
</comment>
<dbReference type="InterPro" id="IPR003442">
    <property type="entry name" value="T6A_TsaE"/>
</dbReference>
<dbReference type="RefSeq" id="WP_023791848.1">
    <property type="nucleotide sequence ID" value="NC_023003.1"/>
</dbReference>
<dbReference type="SUPFAM" id="SSF52540">
    <property type="entry name" value="P-loop containing nucleoside triphosphate hydrolases"/>
    <property type="match status" value="1"/>
</dbReference>
<evidence type="ECO:0000313" key="11">
    <source>
        <dbReference type="EMBL" id="CDK30548.1"/>
    </source>
</evidence>
<keyword evidence="4" id="KW-0963">Cytoplasm</keyword>
<dbReference type="PANTHER" id="PTHR33540">
    <property type="entry name" value="TRNA THREONYLCARBAMOYLADENOSINE BIOSYNTHESIS PROTEIN TSAE"/>
    <property type="match status" value="1"/>
</dbReference>
<dbReference type="AlphaFoldDB" id="V6DHZ1"/>
<dbReference type="eggNOG" id="COG0802">
    <property type="taxonomic scope" value="Bacteria"/>
</dbReference>
<organism evidence="11 12">
    <name type="scientific">Candidatus Babela massiliensis</name>
    <dbReference type="NCBI Taxonomy" id="673862"/>
    <lineage>
        <taxon>Bacteria</taxon>
        <taxon>Candidatus Babelota</taxon>
        <taxon>Candidatus Babeliae</taxon>
        <taxon>Candidatus Babeliales</taxon>
        <taxon>Candidatus Babeliaceae</taxon>
        <taxon>Candidatus Babela</taxon>
    </lineage>
</organism>
<proteinExistence type="inferred from homology"/>